<dbReference type="Proteomes" id="UP000003136">
    <property type="component" value="Unassembled WGS sequence"/>
</dbReference>
<dbReference type="GO" id="GO:0071973">
    <property type="term" value="P:bacterial-type flagellum-dependent cell motility"/>
    <property type="evidence" value="ECO:0007669"/>
    <property type="project" value="TreeGrafter"/>
</dbReference>
<dbReference type="PANTHER" id="PTHR30288">
    <property type="entry name" value="FLAGELLAR CAP/ASSEMBLY PROTEIN FLID"/>
    <property type="match status" value="1"/>
</dbReference>
<sequence>MISSAYSYYLSQYAARETARTDNAARRPSDLRRAYNKMLGINRLAPAYKTDVSLEAQKYAIDLKENARELSSIADELSGSDDDSLIIRQSAISDNPEAVSAVYVGSGDSGASSFSVSVHQLATTQINTGNFLPPSSKLLEPGDYSFDLNMSDITYEFEFGVSDNDNSRSIQDKISRLINRSNIGLSADICSDDMGNTALRIESADTGISGMKPVIFDFKDNETPAAQNTPAAATLGLDRVTQHPSNAVYSIDGNQRTSTSNKITINKEFELCFHSVQEEPPVNIALKADSDAIVDSINELIGGYNNLISVATGSDTDTFEGSARLRRQFSQLSRSYSGVLSQSGLDVNDNGTISVNKNAILTLADEGGLGKVYDSLGHFKDALHDTAERIAMNPMDYVNNKIIAYKNPRRVMTDPYNLSAYSGMMFNGYI</sequence>
<dbReference type="eggNOG" id="COG1345">
    <property type="taxonomic scope" value="Bacteria"/>
</dbReference>
<reference evidence="1 2" key="1">
    <citation type="submission" date="2008-11" db="EMBL/GenBank/DDBJ databases">
        <title>Draft genome sequence of Bacteroides pectinophilus (ATCC 43243).</title>
        <authorList>
            <person name="Sudarsanam P."/>
            <person name="Ley R."/>
            <person name="Guruge J."/>
            <person name="Turnbaugh P.J."/>
            <person name="Mahowald M."/>
            <person name="Liep D."/>
            <person name="Gordon J."/>
        </authorList>
    </citation>
    <scope>NUCLEOTIDE SEQUENCE [LARGE SCALE GENOMIC DNA]</scope>
    <source>
        <strain evidence="1 2">ATCC 43243</strain>
    </source>
</reference>
<proteinExistence type="predicted"/>
<accession>B7ARJ7</accession>
<dbReference type="AlphaFoldDB" id="B7ARJ7"/>
<dbReference type="STRING" id="483218.BACPEC_01701"/>
<gene>
    <name evidence="1" type="ORF">BACPEC_01701</name>
</gene>
<dbReference type="InterPro" id="IPR040026">
    <property type="entry name" value="FliD"/>
</dbReference>
<protein>
    <recommendedName>
        <fullName evidence="3">Flagellar hook-associated protein 2 C-terminal domain-containing protein</fullName>
    </recommendedName>
</protein>
<dbReference type="GO" id="GO:0009421">
    <property type="term" value="C:bacterial-type flagellum filament cap"/>
    <property type="evidence" value="ECO:0007669"/>
    <property type="project" value="InterPro"/>
</dbReference>
<comment type="caution">
    <text evidence="1">The sequence shown here is derived from an EMBL/GenBank/DDBJ whole genome shotgun (WGS) entry which is preliminary data.</text>
</comment>
<evidence type="ECO:0000313" key="2">
    <source>
        <dbReference type="Proteomes" id="UP000003136"/>
    </source>
</evidence>
<dbReference type="EMBL" id="ABVQ01000036">
    <property type="protein sequence ID" value="EEC57193.1"/>
    <property type="molecule type" value="Genomic_DNA"/>
</dbReference>
<dbReference type="HOGENOM" id="CLU_629687_0_0_9"/>
<organism evidence="1 2">
    <name type="scientific">[Bacteroides] pectinophilus ATCC 43243</name>
    <dbReference type="NCBI Taxonomy" id="483218"/>
    <lineage>
        <taxon>Bacteria</taxon>
        <taxon>Bacillati</taxon>
        <taxon>Bacillota</taxon>
        <taxon>Clostridia</taxon>
        <taxon>Eubacteriales</taxon>
    </lineage>
</organism>
<reference evidence="1 2" key="2">
    <citation type="submission" date="2008-11" db="EMBL/GenBank/DDBJ databases">
        <authorList>
            <person name="Fulton L."/>
            <person name="Clifton S."/>
            <person name="Fulton B."/>
            <person name="Xu J."/>
            <person name="Minx P."/>
            <person name="Pepin K.H."/>
            <person name="Johnson M."/>
            <person name="Bhonagiri V."/>
            <person name="Nash W.E."/>
            <person name="Mardis E.R."/>
            <person name="Wilson R.K."/>
        </authorList>
    </citation>
    <scope>NUCLEOTIDE SEQUENCE [LARGE SCALE GENOMIC DNA]</scope>
    <source>
        <strain evidence="1 2">ATCC 43243</strain>
    </source>
</reference>
<evidence type="ECO:0008006" key="3">
    <source>
        <dbReference type="Google" id="ProtNLM"/>
    </source>
</evidence>
<evidence type="ECO:0000313" key="1">
    <source>
        <dbReference type="EMBL" id="EEC57193.1"/>
    </source>
</evidence>
<dbReference type="PANTHER" id="PTHR30288:SF0">
    <property type="entry name" value="FLAGELLAR HOOK-ASSOCIATED PROTEIN 2"/>
    <property type="match status" value="1"/>
</dbReference>
<name>B7ARJ7_9FIRM</name>
<keyword evidence="2" id="KW-1185">Reference proteome</keyword>